<organism evidence="1 2">
    <name type="scientific">Deinococcus terrestris</name>
    <dbReference type="NCBI Taxonomy" id="2651870"/>
    <lineage>
        <taxon>Bacteria</taxon>
        <taxon>Thermotogati</taxon>
        <taxon>Deinococcota</taxon>
        <taxon>Deinococci</taxon>
        <taxon>Deinococcales</taxon>
        <taxon>Deinococcaceae</taxon>
        <taxon>Deinococcus</taxon>
    </lineage>
</organism>
<dbReference type="Proteomes" id="UP000484842">
    <property type="component" value="Unassembled WGS sequence"/>
</dbReference>
<keyword evidence="2" id="KW-1185">Reference proteome</keyword>
<dbReference type="InterPro" id="IPR029063">
    <property type="entry name" value="SAM-dependent_MTases_sf"/>
</dbReference>
<reference evidence="1 2" key="1">
    <citation type="submission" date="2019-10" db="EMBL/GenBank/DDBJ databases">
        <title>Deinococcus sp. isolated from soil.</title>
        <authorList>
            <person name="Li Y."/>
            <person name="Wang J."/>
        </authorList>
    </citation>
    <scope>NUCLEOTIDE SEQUENCE [LARGE SCALE GENOMIC DNA]</scope>
    <source>
        <strain evidence="1 2">SDU3-2</strain>
    </source>
</reference>
<proteinExistence type="predicted"/>
<dbReference type="EMBL" id="WBSL01000029">
    <property type="protein sequence ID" value="MPY68420.1"/>
    <property type="molecule type" value="Genomic_DNA"/>
</dbReference>
<name>A0A7X1NZ27_9DEIO</name>
<evidence type="ECO:0000313" key="2">
    <source>
        <dbReference type="Proteomes" id="UP000484842"/>
    </source>
</evidence>
<accession>A0A7X1NZ27</accession>
<evidence type="ECO:0000313" key="1">
    <source>
        <dbReference type="EMBL" id="MPY68420.1"/>
    </source>
</evidence>
<gene>
    <name evidence="1" type="ORF">F8S09_17355</name>
</gene>
<dbReference type="RefSeq" id="WP_152872681.1">
    <property type="nucleotide sequence ID" value="NZ_WBSL01000029.1"/>
</dbReference>
<evidence type="ECO:0008006" key="3">
    <source>
        <dbReference type="Google" id="ProtNLM"/>
    </source>
</evidence>
<comment type="caution">
    <text evidence="1">The sequence shown here is derived from an EMBL/GenBank/DDBJ whole genome shotgun (WGS) entry which is preliminary data.</text>
</comment>
<dbReference type="AlphaFoldDB" id="A0A7X1NZ27"/>
<protein>
    <recommendedName>
        <fullName evidence="3">DNA methylase</fullName>
    </recommendedName>
</protein>
<dbReference type="Gene3D" id="3.40.50.150">
    <property type="entry name" value="Vaccinia Virus protein VP39"/>
    <property type="match status" value="1"/>
</dbReference>
<sequence length="307" mass="33893">MSILSFPERGQGGDSTYRGNCSPKVYEWLVQETRARSLLDPVMGGGTSLDVALRLGLKASGSDLSTSPYHQRLKARLERQGARVELGVDATRTDLAALFGQHDLVVAHPAYGTQIVYGSGEGDMSQLGDGDAFLDALQAMTLNMREATTDGGYYVVIIGDTRKQGRYHSYQGPLLGMLPASELRAVRIKAQHNVSSAKQDYGRVRFGLTLHEYVLILQKELPFFQAFGEVVKAQQARLTGTWKAIVRQALTQLGGRADLDTLYDHVFRSAPDRVKQNPNFKAKVRQTLQLLPECQPEERGIWRLAAA</sequence>
<dbReference type="SUPFAM" id="SSF53335">
    <property type="entry name" value="S-adenosyl-L-methionine-dependent methyltransferases"/>
    <property type="match status" value="1"/>
</dbReference>